<evidence type="ECO:0000256" key="1">
    <source>
        <dbReference type="ARBA" id="ARBA00003330"/>
    </source>
</evidence>
<evidence type="ECO:0000256" key="5">
    <source>
        <dbReference type="ARBA" id="ARBA00023002"/>
    </source>
</evidence>
<evidence type="ECO:0000313" key="14">
    <source>
        <dbReference type="Proteomes" id="UP001258315"/>
    </source>
</evidence>
<keyword evidence="7" id="KW-0676">Redox-active center</keyword>
<evidence type="ECO:0000256" key="3">
    <source>
        <dbReference type="ARBA" id="ARBA00022559"/>
    </source>
</evidence>
<comment type="similarity">
    <text evidence="9">Belongs to the peroxiredoxin family. BCP/PrxQ subfamily.</text>
</comment>
<dbReference type="InterPro" id="IPR000866">
    <property type="entry name" value="AhpC/TSA"/>
</dbReference>
<keyword evidence="5 13" id="KW-0560">Oxidoreductase</keyword>
<dbReference type="NCBIfam" id="NF006960">
    <property type="entry name" value="PRK09437.1"/>
    <property type="match status" value="1"/>
</dbReference>
<evidence type="ECO:0000256" key="9">
    <source>
        <dbReference type="ARBA" id="ARBA00038489"/>
    </source>
</evidence>
<dbReference type="PROSITE" id="PS51352">
    <property type="entry name" value="THIOREDOXIN_2"/>
    <property type="match status" value="1"/>
</dbReference>
<sequence length="175" mass="19673">MPKTMLLNIKLLLTDKTYTTTMSTLKAGDKAPEFTAKDQNGKEVSLADFKGKTVILYFYPKDDTPGCTAESCDFRDNYQFLTSQGFEVIGVSIDNEKSHKKFETKYNLPFTLIADPEQKIVTAYGVWGEKNMYGKVYMGTVRTTFIIDPEGVISHVINKVDTKNSSQQVLDLLKA</sequence>
<dbReference type="Proteomes" id="UP001258315">
    <property type="component" value="Unassembled WGS sequence"/>
</dbReference>
<evidence type="ECO:0000259" key="12">
    <source>
        <dbReference type="PROSITE" id="PS51352"/>
    </source>
</evidence>
<evidence type="ECO:0000256" key="2">
    <source>
        <dbReference type="ARBA" id="ARBA00013017"/>
    </source>
</evidence>
<evidence type="ECO:0000313" key="13">
    <source>
        <dbReference type="EMBL" id="MDT3405250.1"/>
    </source>
</evidence>
<dbReference type="InterPro" id="IPR036249">
    <property type="entry name" value="Thioredoxin-like_sf"/>
</dbReference>
<dbReference type="EMBL" id="JAVLVU010000001">
    <property type="protein sequence ID" value="MDT3405250.1"/>
    <property type="molecule type" value="Genomic_DNA"/>
</dbReference>
<evidence type="ECO:0000256" key="7">
    <source>
        <dbReference type="ARBA" id="ARBA00023284"/>
    </source>
</evidence>
<dbReference type="GO" id="GO:0140824">
    <property type="term" value="F:thioredoxin-dependent peroxiredoxin activity"/>
    <property type="evidence" value="ECO:0007669"/>
    <property type="project" value="UniProtKB-EC"/>
</dbReference>
<keyword evidence="4" id="KW-0049">Antioxidant</keyword>
<dbReference type="EC" id="1.11.1.24" evidence="2"/>
<comment type="function">
    <text evidence="1">Thiol-specific peroxidase that catalyzes the reduction of hydrogen peroxide and organic hydroperoxides to water and alcohols, respectively. Plays a role in cell protection against oxidative stress by detoxifying peroxides and as sensor of hydrogen peroxide-mediated signaling events.</text>
</comment>
<name>A0ABU3H002_9SPHI</name>
<dbReference type="Gene3D" id="3.40.30.10">
    <property type="entry name" value="Glutaredoxin"/>
    <property type="match status" value="1"/>
</dbReference>
<comment type="catalytic activity">
    <reaction evidence="11">
        <text>a hydroperoxide + [thioredoxin]-dithiol = an alcohol + [thioredoxin]-disulfide + H2O</text>
        <dbReference type="Rhea" id="RHEA:62620"/>
        <dbReference type="Rhea" id="RHEA-COMP:10698"/>
        <dbReference type="Rhea" id="RHEA-COMP:10700"/>
        <dbReference type="ChEBI" id="CHEBI:15377"/>
        <dbReference type="ChEBI" id="CHEBI:29950"/>
        <dbReference type="ChEBI" id="CHEBI:30879"/>
        <dbReference type="ChEBI" id="CHEBI:35924"/>
        <dbReference type="ChEBI" id="CHEBI:50058"/>
        <dbReference type="EC" id="1.11.1.24"/>
    </reaction>
</comment>
<proteinExistence type="inferred from homology"/>
<organism evidence="13 14">
    <name type="scientific">Mucilaginibacter terrae</name>
    <dbReference type="NCBI Taxonomy" id="1955052"/>
    <lineage>
        <taxon>Bacteria</taxon>
        <taxon>Pseudomonadati</taxon>
        <taxon>Bacteroidota</taxon>
        <taxon>Sphingobacteriia</taxon>
        <taxon>Sphingobacteriales</taxon>
        <taxon>Sphingobacteriaceae</taxon>
        <taxon>Mucilaginibacter</taxon>
    </lineage>
</organism>
<evidence type="ECO:0000256" key="11">
    <source>
        <dbReference type="ARBA" id="ARBA00049091"/>
    </source>
</evidence>
<evidence type="ECO:0000256" key="4">
    <source>
        <dbReference type="ARBA" id="ARBA00022862"/>
    </source>
</evidence>
<dbReference type="SUPFAM" id="SSF52833">
    <property type="entry name" value="Thioredoxin-like"/>
    <property type="match status" value="1"/>
</dbReference>
<keyword evidence="3 13" id="KW-0575">Peroxidase</keyword>
<evidence type="ECO:0000256" key="8">
    <source>
        <dbReference type="ARBA" id="ARBA00032824"/>
    </source>
</evidence>
<dbReference type="Pfam" id="PF00578">
    <property type="entry name" value="AhpC-TSA"/>
    <property type="match status" value="1"/>
</dbReference>
<dbReference type="CDD" id="cd03017">
    <property type="entry name" value="PRX_BCP"/>
    <property type="match status" value="1"/>
</dbReference>
<feature type="domain" description="Thioredoxin" evidence="12">
    <location>
        <begin position="25"/>
        <end position="175"/>
    </location>
</feature>
<accession>A0ABU3H002</accession>
<comment type="caution">
    <text evidence="13">The sequence shown here is derived from an EMBL/GenBank/DDBJ whole genome shotgun (WGS) entry which is preliminary data.</text>
</comment>
<evidence type="ECO:0000256" key="10">
    <source>
        <dbReference type="ARBA" id="ARBA00042639"/>
    </source>
</evidence>
<dbReference type="PANTHER" id="PTHR42801">
    <property type="entry name" value="THIOREDOXIN-DEPENDENT PEROXIDE REDUCTASE"/>
    <property type="match status" value="1"/>
</dbReference>
<protein>
    <recommendedName>
        <fullName evidence="2">thioredoxin-dependent peroxiredoxin</fullName>
        <ecNumber evidence="2">1.11.1.24</ecNumber>
    </recommendedName>
    <alternativeName>
        <fullName evidence="8">Thioredoxin peroxidase</fullName>
    </alternativeName>
    <alternativeName>
        <fullName evidence="10">Thioredoxin-dependent peroxiredoxin Bcp</fullName>
    </alternativeName>
</protein>
<gene>
    <name evidence="13" type="ORF">QE417_004322</name>
</gene>
<keyword evidence="6" id="KW-1015">Disulfide bond</keyword>
<reference evidence="14" key="1">
    <citation type="submission" date="2023-07" db="EMBL/GenBank/DDBJ databases">
        <title>Functional and genomic diversity of the sorghum phyllosphere microbiome.</title>
        <authorList>
            <person name="Shade A."/>
        </authorList>
    </citation>
    <scope>NUCLEOTIDE SEQUENCE [LARGE SCALE GENOMIC DNA]</scope>
    <source>
        <strain evidence="14">SORGH_AS_0422</strain>
    </source>
</reference>
<keyword evidence="14" id="KW-1185">Reference proteome</keyword>
<dbReference type="InterPro" id="IPR050924">
    <property type="entry name" value="Peroxiredoxin_BCP/PrxQ"/>
</dbReference>
<dbReference type="InterPro" id="IPR013766">
    <property type="entry name" value="Thioredoxin_domain"/>
</dbReference>
<evidence type="ECO:0000256" key="6">
    <source>
        <dbReference type="ARBA" id="ARBA00023157"/>
    </source>
</evidence>
<dbReference type="PANTHER" id="PTHR42801:SF4">
    <property type="entry name" value="AHPC_TSA FAMILY PROTEIN"/>
    <property type="match status" value="1"/>
</dbReference>